<dbReference type="InterPro" id="IPR001647">
    <property type="entry name" value="HTH_TetR"/>
</dbReference>
<dbReference type="PROSITE" id="PS01081">
    <property type="entry name" value="HTH_TETR_1"/>
    <property type="match status" value="1"/>
</dbReference>
<feature type="domain" description="HTH tetR-type" evidence="5">
    <location>
        <begin position="7"/>
        <end position="67"/>
    </location>
</feature>
<dbReference type="RefSeq" id="WP_310303445.1">
    <property type="nucleotide sequence ID" value="NZ_BAAAXB010000001.1"/>
</dbReference>
<dbReference type="PROSITE" id="PS50977">
    <property type="entry name" value="HTH_TETR_2"/>
    <property type="match status" value="1"/>
</dbReference>
<evidence type="ECO:0000313" key="6">
    <source>
        <dbReference type="EMBL" id="MDR6592186.1"/>
    </source>
</evidence>
<keyword evidence="1" id="KW-0805">Transcription regulation</keyword>
<proteinExistence type="predicted"/>
<dbReference type="PRINTS" id="PR00455">
    <property type="entry name" value="HTHTETR"/>
</dbReference>
<dbReference type="Pfam" id="PF00440">
    <property type="entry name" value="TetR_N"/>
    <property type="match status" value="1"/>
</dbReference>
<keyword evidence="2 4" id="KW-0238">DNA-binding</keyword>
<reference evidence="6 7" key="1">
    <citation type="submission" date="2023-07" db="EMBL/GenBank/DDBJ databases">
        <title>Sequencing the genomes of 1000 actinobacteria strains.</title>
        <authorList>
            <person name="Klenk H.-P."/>
        </authorList>
    </citation>
    <scope>NUCLEOTIDE SEQUENCE [LARGE SCALE GENOMIC DNA]</scope>
    <source>
        <strain evidence="6 7">DSM 43749</strain>
    </source>
</reference>
<dbReference type="Gene3D" id="1.10.357.10">
    <property type="entry name" value="Tetracycline Repressor, domain 2"/>
    <property type="match status" value="1"/>
</dbReference>
<dbReference type="InterPro" id="IPR036271">
    <property type="entry name" value="Tet_transcr_reg_TetR-rel_C_sf"/>
</dbReference>
<organism evidence="6 7">
    <name type="scientific">Saccharothrix longispora</name>
    <dbReference type="NCBI Taxonomy" id="33920"/>
    <lineage>
        <taxon>Bacteria</taxon>
        <taxon>Bacillati</taxon>
        <taxon>Actinomycetota</taxon>
        <taxon>Actinomycetes</taxon>
        <taxon>Pseudonocardiales</taxon>
        <taxon>Pseudonocardiaceae</taxon>
        <taxon>Saccharothrix</taxon>
    </lineage>
</organism>
<keyword evidence="7" id="KW-1185">Reference proteome</keyword>
<dbReference type="PANTHER" id="PTHR30055:SF234">
    <property type="entry name" value="HTH-TYPE TRANSCRIPTIONAL REGULATOR BETI"/>
    <property type="match status" value="1"/>
</dbReference>
<evidence type="ECO:0000256" key="4">
    <source>
        <dbReference type="PROSITE-ProRule" id="PRU00335"/>
    </source>
</evidence>
<protein>
    <submittedName>
        <fullName evidence="6">AcrR family transcriptional regulator</fullName>
    </submittedName>
</protein>
<dbReference type="SUPFAM" id="SSF48498">
    <property type="entry name" value="Tetracyclin repressor-like, C-terminal domain"/>
    <property type="match status" value="1"/>
</dbReference>
<gene>
    <name evidence="6" type="ORF">J2S66_000570</name>
</gene>
<evidence type="ECO:0000256" key="2">
    <source>
        <dbReference type="ARBA" id="ARBA00023125"/>
    </source>
</evidence>
<dbReference type="PANTHER" id="PTHR30055">
    <property type="entry name" value="HTH-TYPE TRANSCRIPTIONAL REGULATOR RUTR"/>
    <property type="match status" value="1"/>
</dbReference>
<dbReference type="SUPFAM" id="SSF46689">
    <property type="entry name" value="Homeodomain-like"/>
    <property type="match status" value="1"/>
</dbReference>
<evidence type="ECO:0000259" key="5">
    <source>
        <dbReference type="PROSITE" id="PS50977"/>
    </source>
</evidence>
<sequence length="200" mass="21790">MDAQAGVTTRQALVAAAAEVFEREGYARATVDEVCERAGVTKGALYGHFGSKKALAVAVLDVRAAEWARTRERLQRQHRSPLQVLVDLGYAAQRDQEVERRLMFQSPVCEDVAERRLGQWTSVVHDLLRGAAARGELRDGVNLPACAEGIVAELVGVHLVSRAVDGVDAATAGVVRLWRSWLPALAWPEVCAGLRMTPPR</sequence>
<comment type="caution">
    <text evidence="6">The sequence shown here is derived from an EMBL/GenBank/DDBJ whole genome shotgun (WGS) entry which is preliminary data.</text>
</comment>
<dbReference type="EMBL" id="JAVDSG010000001">
    <property type="protein sequence ID" value="MDR6592186.1"/>
    <property type="molecule type" value="Genomic_DNA"/>
</dbReference>
<keyword evidence="3" id="KW-0804">Transcription</keyword>
<dbReference type="InterPro" id="IPR050109">
    <property type="entry name" value="HTH-type_TetR-like_transc_reg"/>
</dbReference>
<feature type="DNA-binding region" description="H-T-H motif" evidence="4">
    <location>
        <begin position="30"/>
        <end position="49"/>
    </location>
</feature>
<evidence type="ECO:0000256" key="3">
    <source>
        <dbReference type="ARBA" id="ARBA00023163"/>
    </source>
</evidence>
<dbReference type="InterPro" id="IPR009057">
    <property type="entry name" value="Homeodomain-like_sf"/>
</dbReference>
<evidence type="ECO:0000313" key="7">
    <source>
        <dbReference type="Proteomes" id="UP001268819"/>
    </source>
</evidence>
<dbReference type="Proteomes" id="UP001268819">
    <property type="component" value="Unassembled WGS sequence"/>
</dbReference>
<dbReference type="InterPro" id="IPR023772">
    <property type="entry name" value="DNA-bd_HTH_TetR-type_CS"/>
</dbReference>
<evidence type="ECO:0000256" key="1">
    <source>
        <dbReference type="ARBA" id="ARBA00023015"/>
    </source>
</evidence>
<accession>A0ABU1PNE0</accession>
<name>A0ABU1PNE0_9PSEU</name>